<dbReference type="EMBL" id="WOCE01000009">
    <property type="protein sequence ID" value="KAE9606947.1"/>
    <property type="molecule type" value="Genomic_DNA"/>
</dbReference>
<dbReference type="GO" id="GO:0003723">
    <property type="term" value="F:RNA binding"/>
    <property type="evidence" value="ECO:0007669"/>
    <property type="project" value="InterPro"/>
</dbReference>
<evidence type="ECO:0000313" key="1">
    <source>
        <dbReference type="EMBL" id="KAE9606947.1"/>
    </source>
</evidence>
<accession>A0A6A4PZ20</accession>
<dbReference type="NCBIfam" id="TIGR00756">
    <property type="entry name" value="PPR"/>
    <property type="match status" value="1"/>
</dbReference>
<dbReference type="GO" id="GO:0009451">
    <property type="term" value="P:RNA modification"/>
    <property type="evidence" value="ECO:0007669"/>
    <property type="project" value="InterPro"/>
</dbReference>
<organism evidence="1 2">
    <name type="scientific">Lupinus albus</name>
    <name type="common">White lupine</name>
    <name type="synonym">Lupinus termis</name>
    <dbReference type="NCBI Taxonomy" id="3870"/>
    <lineage>
        <taxon>Eukaryota</taxon>
        <taxon>Viridiplantae</taxon>
        <taxon>Streptophyta</taxon>
        <taxon>Embryophyta</taxon>
        <taxon>Tracheophyta</taxon>
        <taxon>Spermatophyta</taxon>
        <taxon>Magnoliopsida</taxon>
        <taxon>eudicotyledons</taxon>
        <taxon>Gunneridae</taxon>
        <taxon>Pentapetalae</taxon>
        <taxon>rosids</taxon>
        <taxon>fabids</taxon>
        <taxon>Fabales</taxon>
        <taxon>Fabaceae</taxon>
        <taxon>Papilionoideae</taxon>
        <taxon>50 kb inversion clade</taxon>
        <taxon>genistoids sensu lato</taxon>
        <taxon>core genistoids</taxon>
        <taxon>Genisteae</taxon>
        <taxon>Lupinus</taxon>
    </lineage>
</organism>
<comment type="caution">
    <text evidence="1">The sequence shown here is derived from an EMBL/GenBank/DDBJ whole genome shotgun (WGS) entry which is preliminary data.</text>
</comment>
<dbReference type="InterPro" id="IPR046960">
    <property type="entry name" value="PPR_At4g14850-like_plant"/>
</dbReference>
<dbReference type="AlphaFoldDB" id="A0A6A4PZ20"/>
<gene>
    <name evidence="1" type="ORF">Lalb_Chr09g0324921</name>
</gene>
<dbReference type="Proteomes" id="UP000447434">
    <property type="component" value="Chromosome 9"/>
</dbReference>
<dbReference type="InterPro" id="IPR011990">
    <property type="entry name" value="TPR-like_helical_dom_sf"/>
</dbReference>
<dbReference type="FunFam" id="1.25.40.10:FF:000285">
    <property type="entry name" value="Pentatricopeptide repeat-containing protein, chloroplastic"/>
    <property type="match status" value="1"/>
</dbReference>
<proteinExistence type="predicted"/>
<dbReference type="OrthoDB" id="1893323at2759"/>
<evidence type="ECO:0000313" key="2">
    <source>
        <dbReference type="Proteomes" id="UP000447434"/>
    </source>
</evidence>
<dbReference type="Gene3D" id="1.25.40.10">
    <property type="entry name" value="Tetratricopeptide repeat domain"/>
    <property type="match status" value="3"/>
</dbReference>
<dbReference type="PANTHER" id="PTHR47926">
    <property type="entry name" value="PENTATRICOPEPTIDE REPEAT-CONTAINING PROTEIN"/>
    <property type="match status" value="1"/>
</dbReference>
<protein>
    <submittedName>
        <fullName evidence="1">Putative tetratricopeptide-like helical domain-containing protein</fullName>
    </submittedName>
</protein>
<sequence>MQLIVAPPPTPPTRYRLFDDTFDLKTTTTTTSSSSVTSSPNHHQLHLQLPLRNPIHNNPSLLPKFPYNPSPIPPQITPRNNCIKKESKEASTLDILHLLDALSFPIPIDTYISLIKECTVSKDPQTAIELLNHITCSGCKPTLPLLNRILIMFVSCGLLDNARHLFDKMAVRDFNTWATLFVAYFDDVDYEEATSVFISMIEDLGMSEFPPWIWDCLLKACACSMNFALGLQVHGWLLKLGNCDDTVTSTSLIKFYGRFRCIQDVNLVFNQVSRHNTMTWTEKIVSGCKEKQFSGVLWDFKEMGREGIKKDTFTFSSVLKACGKMHDHGRCGEQVHADAIKLGLVEDNYVHCSLIAMYGRSGLLNDAKQVFEMTQDEGNDDCWNAMLMGYIYNGLHIEAVKFLYQMKEAGIQPQESLLNKLRISCGSITF</sequence>
<dbReference type="InterPro" id="IPR002885">
    <property type="entry name" value="PPR_rpt"/>
</dbReference>
<name>A0A6A4PZ20_LUPAL</name>
<keyword evidence="2" id="KW-1185">Reference proteome</keyword>
<dbReference type="PROSITE" id="PS51375">
    <property type="entry name" value="PPR"/>
    <property type="match status" value="1"/>
</dbReference>
<dbReference type="Pfam" id="PF13812">
    <property type="entry name" value="PPR_3"/>
    <property type="match status" value="1"/>
</dbReference>
<dbReference type="Pfam" id="PF01535">
    <property type="entry name" value="PPR"/>
    <property type="match status" value="2"/>
</dbReference>
<dbReference type="PANTHER" id="PTHR47926:SF361">
    <property type="entry name" value="PENTACOTRIPEPTIDE-REPEAT REGION OF PRORP DOMAIN-CONTAINING PROTEIN"/>
    <property type="match status" value="1"/>
</dbReference>
<reference evidence="2" key="1">
    <citation type="journal article" date="2020" name="Nat. Commun.">
        <title>Genome sequence of the cluster root forming white lupin.</title>
        <authorList>
            <person name="Hufnagel B."/>
            <person name="Marques A."/>
            <person name="Soriano A."/>
            <person name="Marques L."/>
            <person name="Divol F."/>
            <person name="Doumas P."/>
            <person name="Sallet E."/>
            <person name="Mancinotti D."/>
            <person name="Carrere S."/>
            <person name="Marande W."/>
            <person name="Arribat S."/>
            <person name="Keller J."/>
            <person name="Huneau C."/>
            <person name="Blein T."/>
            <person name="Aime D."/>
            <person name="Laguerre M."/>
            <person name="Taylor J."/>
            <person name="Schubert V."/>
            <person name="Nelson M."/>
            <person name="Geu-Flores F."/>
            <person name="Crespi M."/>
            <person name="Gallardo-Guerrero K."/>
            <person name="Delaux P.-M."/>
            <person name="Salse J."/>
            <person name="Berges H."/>
            <person name="Guyot R."/>
            <person name="Gouzy J."/>
            <person name="Peret B."/>
        </authorList>
    </citation>
    <scope>NUCLEOTIDE SEQUENCE [LARGE SCALE GENOMIC DNA]</scope>
    <source>
        <strain evidence="2">cv. Amiga</strain>
    </source>
</reference>